<keyword evidence="2" id="KW-1185">Reference proteome</keyword>
<accession>A0A418SLU6</accession>
<organism evidence="1 2">
    <name type="scientific">Paracoccus onubensis</name>
    <dbReference type="NCBI Taxonomy" id="1675788"/>
    <lineage>
        <taxon>Bacteria</taxon>
        <taxon>Pseudomonadati</taxon>
        <taxon>Pseudomonadota</taxon>
        <taxon>Alphaproteobacteria</taxon>
        <taxon>Rhodobacterales</taxon>
        <taxon>Paracoccaceae</taxon>
        <taxon>Paracoccus</taxon>
    </lineage>
</organism>
<dbReference type="EMBL" id="QZCG01000024">
    <property type="protein sequence ID" value="RJE81915.1"/>
    <property type="molecule type" value="Genomic_DNA"/>
</dbReference>
<sequence>MALSEFRGISHGLRGARHVSAGAGRYLPENVSFPEFHTRDRIGRPGWERADISDFALDPRRFFGWPIGKRDENSCIRPPHEQEKTAYGARSVMQAGIWISIENPGFSL</sequence>
<reference evidence="2" key="1">
    <citation type="submission" date="2018-09" db="EMBL/GenBank/DDBJ databases">
        <title>Acidovorax cavernicola nov. sp. isolated from Gruta de las Maravillas (Aracena, Spain).</title>
        <authorList>
            <person name="Jurado V."/>
            <person name="Gutierrez-Patricio S."/>
            <person name="Gonzalez-Pimentel J.L."/>
            <person name="Miller A.Z."/>
            <person name="Laiz L."/>
            <person name="Saiz-Jimenez C."/>
        </authorList>
    </citation>
    <scope>NUCLEOTIDE SEQUENCE [LARGE SCALE GENOMIC DNA]</scope>
    <source>
        <strain evidence="2">1011MAR3C25</strain>
    </source>
</reference>
<gene>
    <name evidence="1" type="ORF">D3P04_22560</name>
</gene>
<evidence type="ECO:0000313" key="2">
    <source>
        <dbReference type="Proteomes" id="UP000284202"/>
    </source>
</evidence>
<protein>
    <submittedName>
        <fullName evidence="1">Uncharacterized protein</fullName>
    </submittedName>
</protein>
<evidence type="ECO:0000313" key="1">
    <source>
        <dbReference type="EMBL" id="RJE81915.1"/>
    </source>
</evidence>
<proteinExistence type="predicted"/>
<dbReference type="Proteomes" id="UP000284202">
    <property type="component" value="Unassembled WGS sequence"/>
</dbReference>
<dbReference type="AlphaFoldDB" id="A0A418SLU6"/>
<name>A0A418SLU6_9RHOB</name>
<comment type="caution">
    <text evidence="1">The sequence shown here is derived from an EMBL/GenBank/DDBJ whole genome shotgun (WGS) entry which is preliminary data.</text>
</comment>
<dbReference type="RefSeq" id="WP_119752139.1">
    <property type="nucleotide sequence ID" value="NZ_QZCG01000024.1"/>
</dbReference>